<name>A0ABP0F8I9_CLALP</name>
<evidence type="ECO:0000313" key="2">
    <source>
        <dbReference type="EMBL" id="CAK8674627.1"/>
    </source>
</evidence>
<evidence type="ECO:0000313" key="3">
    <source>
        <dbReference type="Proteomes" id="UP001642483"/>
    </source>
</evidence>
<protein>
    <submittedName>
        <fullName evidence="2">Uncharacterized protein</fullName>
    </submittedName>
</protein>
<reference evidence="2 3" key="1">
    <citation type="submission" date="2024-02" db="EMBL/GenBank/DDBJ databases">
        <authorList>
            <person name="Daric V."/>
            <person name="Darras S."/>
        </authorList>
    </citation>
    <scope>NUCLEOTIDE SEQUENCE [LARGE SCALE GENOMIC DNA]</scope>
</reference>
<evidence type="ECO:0000256" key="1">
    <source>
        <dbReference type="SAM" id="MobiDB-lite"/>
    </source>
</evidence>
<feature type="region of interest" description="Disordered" evidence="1">
    <location>
        <begin position="393"/>
        <end position="470"/>
    </location>
</feature>
<proteinExistence type="predicted"/>
<accession>A0ABP0F8I9</accession>
<comment type="caution">
    <text evidence="2">The sequence shown here is derived from an EMBL/GenBank/DDBJ whole genome shotgun (WGS) entry which is preliminary data.</text>
</comment>
<feature type="compositionally biased region" description="Polar residues" evidence="1">
    <location>
        <begin position="433"/>
        <end position="442"/>
    </location>
</feature>
<sequence length="1266" mass="141554">MQGDIQYPDRFSVIVQGSNRNGFDYTVKRLDQNKGWKQHPKMCWIVREFPDVPSDEQEEVGSSSYNTKTMWVDFSTTYRRAPDLTLWVIGDTENPDKFKIRINGVSSNGFNITIECSNCKLGWKQNPLLYWREVEVSESTSKKYRELGWSSFDTMTSRIHFDTALERVSEIFAWVRGDPRYPDRYNAKVDSSDLTGFDITVTRLNSTRHSGQRLKVYWSTKDISQSSPRDVSKTLGTATSNTTYKIPPSIWVSSPGISETSEKVFDILGREVHLSAVPKLLKEATTGKFPIKNVTSNESLLELVIRGDSVYIDQDVTFQGLKKLSIYARSLVSNGNTLTLQAPAVCERLDISTCVRFQAGRENQDGLAGKNGIASPKVGIYVHMIKGNMSIISQASDGNKGQDGGTGNNGNDRTNESPPLSDSACREVEKSTATDYTWTQSLGGRPGPNGDAGGDGRRCGTSGSGGTSSSASVYIKYEAGKLSFTQRPGAGGTPAEHGYGGIGGKGGTGGCGVDCDCYSTCINSISCLKDNVHCTGKPTCRIRGPNGGQGATGQDGFDKYSLPDKGDSGQAEELVLRRVDSVKKWFVNDTELLNMIRRHGDSLYHRNKTDEALKVFSFIRSVADENSDLYQQVSFLINKTKQGFDYYGNTKEYAPDLDWAFLYDKTKGLLETGRSFESTYNTVMRKIENVREVQNIMHSVVTDANRKSELEVNYQLQELTNQKMLYVKAVKQLEAIMDSEMEQIKILLPQVIDEKSKERKPFNFLSFLKALVGVVFSIVKAVEKPGVEEIKDVLDGALEIAEVFENDPTCKAPSLQQAKTTLEKRLVFGSEYNEIDPETLDFSEMDVSAVPIIVQGDLAKNKGKLVQEFSCLLDETKTDLVRNMNRVLEDFFRDAGMRMTLIDRIINMDIKLKEALYNGKLLVETQAAADTRLDLTLNSNAMAVKMKFTDLLFSLYQQQEDMILHSLYELSKAYHFVSLWDFDIMDKYINNYGDRAMTTQLGSLNGMFQLQDILQTLENDRDAFLNFISSSAGPASHTFNEYWEFDQTSRPDMLKSLHENGQFNFNLELHPNDITLGGCADCYNGRLIAMHVELSGKAQPRSVPSTIYVKVSHMGNSHFLLPSRNGSGTIIRFQETPEDVDGGHVMYFKLNSPVQSRQDPSLEEKFLKPGNRFCENSNKAGDFFGGRPCKSPYASYVVTVPKGNFACSLDPNDFVSGSNCRDLDYTKFDTIRVYAKVKSWSNYAAQETFASRRVSDLSQEFSNMIL</sequence>
<keyword evidence="3" id="KW-1185">Reference proteome</keyword>
<dbReference type="Proteomes" id="UP001642483">
    <property type="component" value="Unassembled WGS sequence"/>
</dbReference>
<gene>
    <name evidence="2" type="ORF">CVLEPA_LOCUS4311</name>
</gene>
<feature type="compositionally biased region" description="Gly residues" evidence="1">
    <location>
        <begin position="444"/>
        <end position="453"/>
    </location>
</feature>
<dbReference type="EMBL" id="CAWYQH010000013">
    <property type="protein sequence ID" value="CAK8674627.1"/>
    <property type="molecule type" value="Genomic_DNA"/>
</dbReference>
<organism evidence="2 3">
    <name type="scientific">Clavelina lepadiformis</name>
    <name type="common">Light-bulb sea squirt</name>
    <name type="synonym">Ascidia lepadiformis</name>
    <dbReference type="NCBI Taxonomy" id="159417"/>
    <lineage>
        <taxon>Eukaryota</taxon>
        <taxon>Metazoa</taxon>
        <taxon>Chordata</taxon>
        <taxon>Tunicata</taxon>
        <taxon>Ascidiacea</taxon>
        <taxon>Aplousobranchia</taxon>
        <taxon>Clavelinidae</taxon>
        <taxon>Clavelina</taxon>
    </lineage>
</organism>